<dbReference type="CDD" id="cd06454">
    <property type="entry name" value="KBL_like"/>
    <property type="match status" value="1"/>
</dbReference>
<evidence type="ECO:0000256" key="6">
    <source>
        <dbReference type="ARBA" id="ARBA00022756"/>
    </source>
</evidence>
<dbReference type="InterPro" id="IPR015422">
    <property type="entry name" value="PyrdxlP-dep_Trfase_small"/>
</dbReference>
<dbReference type="Pfam" id="PF00155">
    <property type="entry name" value="Aminotran_1_2"/>
    <property type="match status" value="1"/>
</dbReference>
<evidence type="ECO:0000256" key="1">
    <source>
        <dbReference type="ARBA" id="ARBA00001933"/>
    </source>
</evidence>
<proteinExistence type="inferred from homology"/>
<evidence type="ECO:0000256" key="7">
    <source>
        <dbReference type="ARBA" id="ARBA00022898"/>
    </source>
</evidence>
<comment type="cofactor">
    <cofactor evidence="1 9 10">
        <name>pyridoxal 5'-phosphate</name>
        <dbReference type="ChEBI" id="CHEBI:597326"/>
    </cofactor>
</comment>
<dbReference type="NCBIfam" id="TIGR00858">
    <property type="entry name" value="bioF"/>
    <property type="match status" value="1"/>
</dbReference>
<dbReference type="Gene3D" id="3.90.1150.10">
    <property type="entry name" value="Aspartate Aminotransferase, domain 1"/>
    <property type="match status" value="1"/>
</dbReference>
<keyword evidence="5 9" id="KW-0808">Transferase</keyword>
<feature type="binding site" evidence="9">
    <location>
        <begin position="125"/>
        <end position="126"/>
    </location>
    <ligand>
        <name>pyridoxal 5'-phosphate</name>
        <dbReference type="ChEBI" id="CHEBI:597326"/>
    </ligand>
</feature>
<evidence type="ECO:0000256" key="4">
    <source>
        <dbReference type="ARBA" id="ARBA00011738"/>
    </source>
</evidence>
<feature type="binding site" evidence="9">
    <location>
        <position position="247"/>
    </location>
    <ligand>
        <name>pyridoxal 5'-phosphate</name>
        <dbReference type="ChEBI" id="CHEBI:597326"/>
    </ligand>
</feature>
<dbReference type="PANTHER" id="PTHR13693">
    <property type="entry name" value="CLASS II AMINOTRANSFERASE/8-AMINO-7-OXONONANOATE SYNTHASE"/>
    <property type="match status" value="1"/>
</dbReference>
<dbReference type="PANTHER" id="PTHR13693:SF100">
    <property type="entry name" value="8-AMINO-7-OXONONANOATE SYNTHASE"/>
    <property type="match status" value="1"/>
</dbReference>
<dbReference type="InterPro" id="IPR001917">
    <property type="entry name" value="Aminotrans_II_pyridoxalP_BS"/>
</dbReference>
<dbReference type="GO" id="GO:0009102">
    <property type="term" value="P:biotin biosynthetic process"/>
    <property type="evidence" value="ECO:0007669"/>
    <property type="project" value="UniProtKB-UniRule"/>
</dbReference>
<dbReference type="GO" id="GO:0030170">
    <property type="term" value="F:pyridoxal phosphate binding"/>
    <property type="evidence" value="ECO:0007669"/>
    <property type="project" value="UniProtKB-UniRule"/>
</dbReference>
<evidence type="ECO:0000256" key="10">
    <source>
        <dbReference type="PIRSR" id="PIRSR604723-51"/>
    </source>
</evidence>
<evidence type="ECO:0000256" key="9">
    <source>
        <dbReference type="HAMAP-Rule" id="MF_01693"/>
    </source>
</evidence>
<name>A0A1Y6IMK9_9VIBR</name>
<feature type="binding site" evidence="9">
    <location>
        <position position="150"/>
    </location>
    <ligand>
        <name>substrate</name>
    </ligand>
</feature>
<dbReference type="GO" id="GO:0008710">
    <property type="term" value="F:8-amino-7-oxononanoate synthase activity"/>
    <property type="evidence" value="ECO:0007669"/>
    <property type="project" value="UniProtKB-UniRule"/>
</dbReference>
<sequence length="401" mass="43948">MSSELQLVPEKMTYSMKLAFKQRIATALAERESQGLTRRIVPLQRENGTIFVHEGQKYLNFSSNDYLGLATDPALVSAWQEGLNRYGCGSGASPLVTGFHQAHQTLEAMLCEWLGYERAILFNSGFSANQAVLFTLLQRGDLLLQDRLNHASLMEAGALSAATMKRFRHNDVDHLSLLVTSEQTNVVVTEGVFSMDGDCAPLAQISSCVEEQAVLMVDDAHGIGVRGEYGAGSCAAAGIHPDLLVVTFGKAFGLFGAAVLCDRETGDYLTQYARHHVYSTAIPPAQAYALSRAIEMIQTQQWRRDKLQQLRDIYHICLSCDDRASLSQTPIQPLIIGNTERTLQVAAALRERGIWVSAIRPPTVPEGTARLRVTLTAGHSEAQVRQLATTLQQVTEAISDD</sequence>
<dbReference type="Gene3D" id="3.40.640.10">
    <property type="entry name" value="Type I PLP-dependent aspartate aminotransferase-like (Major domain)"/>
    <property type="match status" value="1"/>
</dbReference>
<dbReference type="InterPro" id="IPR015421">
    <property type="entry name" value="PyrdxlP-dep_Trfase_major"/>
</dbReference>
<reference evidence="12 13" key="1">
    <citation type="submission" date="2017-05" db="EMBL/GenBank/DDBJ databases">
        <authorList>
            <person name="Song R."/>
            <person name="Chenine A.L."/>
            <person name="Ruprecht R.M."/>
        </authorList>
    </citation>
    <scope>NUCLEOTIDE SEQUENCE [LARGE SCALE GENOMIC DNA]</scope>
    <source>
        <strain evidence="12 13">CECT 7927</strain>
    </source>
</reference>
<dbReference type="InterPro" id="IPR050087">
    <property type="entry name" value="AON_synthase_class-II"/>
</dbReference>
<dbReference type="UniPathway" id="UPA00078"/>
<feature type="binding site" evidence="9">
    <location>
        <position position="194"/>
    </location>
    <ligand>
        <name>pyridoxal 5'-phosphate</name>
        <dbReference type="ChEBI" id="CHEBI:597326"/>
    </ligand>
</feature>
<feature type="modified residue" description="N6-(pyridoxal phosphate)lysine" evidence="9 10">
    <location>
        <position position="250"/>
    </location>
</feature>
<feature type="binding site" evidence="9">
    <location>
        <position position="38"/>
    </location>
    <ligand>
        <name>substrate</name>
    </ligand>
</feature>
<keyword evidence="7 9" id="KW-0663">Pyridoxal phosphate</keyword>
<evidence type="ECO:0000256" key="2">
    <source>
        <dbReference type="ARBA" id="ARBA00004746"/>
    </source>
</evidence>
<comment type="pathway">
    <text evidence="2 9">Cofactor biosynthesis; biotin biosynthesis.</text>
</comment>
<dbReference type="InterPro" id="IPR004839">
    <property type="entry name" value="Aminotransferase_I/II_large"/>
</dbReference>
<dbReference type="SUPFAM" id="SSF53383">
    <property type="entry name" value="PLP-dependent transferases"/>
    <property type="match status" value="1"/>
</dbReference>
<gene>
    <name evidence="12" type="primary">bioF_1</name>
    <name evidence="9" type="synonym">bioF</name>
    <name evidence="12" type="ORF">VIM7927_00100</name>
</gene>
<evidence type="ECO:0000259" key="11">
    <source>
        <dbReference type="Pfam" id="PF00155"/>
    </source>
</evidence>
<dbReference type="Proteomes" id="UP000196125">
    <property type="component" value="Unassembled WGS sequence"/>
</dbReference>
<dbReference type="EC" id="2.3.1.47" evidence="9"/>
<dbReference type="HAMAP" id="MF_01693">
    <property type="entry name" value="BioF_aminotrans_2"/>
    <property type="match status" value="1"/>
</dbReference>
<feature type="domain" description="Aminotransferase class I/classII large" evidence="11">
    <location>
        <begin position="57"/>
        <end position="390"/>
    </location>
</feature>
<dbReference type="InterPro" id="IPR004723">
    <property type="entry name" value="AONS_Archaea/Proteobacteria"/>
</dbReference>
<protein>
    <recommendedName>
        <fullName evidence="9">8-amino-7-oxononanoate synthase</fullName>
        <shortName evidence="9">AONS</shortName>
        <ecNumber evidence="9">2.3.1.47</ecNumber>
    </recommendedName>
    <alternativeName>
        <fullName evidence="9">7-keto-8-amino-pelargonic acid synthase</fullName>
        <shortName evidence="9">7-KAP synthase</shortName>
        <shortName evidence="9">KAPA synthase</shortName>
    </alternativeName>
    <alternativeName>
        <fullName evidence="9">8-amino-7-ketopelargonate synthase</fullName>
    </alternativeName>
</protein>
<feature type="binding site" evidence="9">
    <location>
        <position position="221"/>
    </location>
    <ligand>
        <name>pyridoxal 5'-phosphate</name>
        <dbReference type="ChEBI" id="CHEBI:597326"/>
    </ligand>
</feature>
<keyword evidence="12" id="KW-0012">Acyltransferase</keyword>
<dbReference type="PROSITE" id="PS00599">
    <property type="entry name" value="AA_TRANSFER_CLASS_2"/>
    <property type="match status" value="1"/>
</dbReference>
<dbReference type="InterPro" id="IPR022834">
    <property type="entry name" value="AONS_Proteobacteria"/>
</dbReference>
<dbReference type="EMBL" id="FXXI01000001">
    <property type="protein sequence ID" value="SMR98887.1"/>
    <property type="molecule type" value="Genomic_DNA"/>
</dbReference>
<dbReference type="AlphaFoldDB" id="A0A1Y6IMK9"/>
<dbReference type="InterPro" id="IPR015424">
    <property type="entry name" value="PyrdxlP-dep_Trfase"/>
</dbReference>
<comment type="subunit">
    <text evidence="4 9">Homodimer.</text>
</comment>
<comment type="catalytic activity">
    <reaction evidence="8 9">
        <text>6-carboxyhexanoyl-[ACP] + L-alanine + H(+) = (8S)-8-amino-7-oxononanoate + holo-[ACP] + CO2</text>
        <dbReference type="Rhea" id="RHEA:42288"/>
        <dbReference type="Rhea" id="RHEA-COMP:9685"/>
        <dbReference type="Rhea" id="RHEA-COMP:9955"/>
        <dbReference type="ChEBI" id="CHEBI:15378"/>
        <dbReference type="ChEBI" id="CHEBI:16526"/>
        <dbReference type="ChEBI" id="CHEBI:57972"/>
        <dbReference type="ChEBI" id="CHEBI:64479"/>
        <dbReference type="ChEBI" id="CHEBI:78846"/>
        <dbReference type="ChEBI" id="CHEBI:149468"/>
        <dbReference type="EC" id="2.3.1.47"/>
    </reaction>
</comment>
<evidence type="ECO:0000256" key="8">
    <source>
        <dbReference type="ARBA" id="ARBA00047715"/>
    </source>
</evidence>
<organism evidence="12 13">
    <name type="scientific">Vibrio mangrovi</name>
    <dbReference type="NCBI Taxonomy" id="474394"/>
    <lineage>
        <taxon>Bacteria</taxon>
        <taxon>Pseudomonadati</taxon>
        <taxon>Pseudomonadota</taxon>
        <taxon>Gammaproteobacteria</taxon>
        <taxon>Vibrionales</taxon>
        <taxon>Vibrionaceae</taxon>
        <taxon>Vibrio</taxon>
    </lineage>
</organism>
<evidence type="ECO:0000313" key="13">
    <source>
        <dbReference type="Proteomes" id="UP000196125"/>
    </source>
</evidence>
<evidence type="ECO:0000313" key="12">
    <source>
        <dbReference type="EMBL" id="SMR98887.1"/>
    </source>
</evidence>
<comment type="function">
    <text evidence="9">Catalyzes the decarboxylative condensation of pimeloyl-[acyl-carrier protein] and L-alanine to produce 8-amino-7-oxononanoate (AON), [acyl-carrier protein], and carbon dioxide.</text>
</comment>
<accession>A0A1Y6IMK9</accession>
<keyword evidence="6 9" id="KW-0093">Biotin biosynthesis</keyword>
<evidence type="ECO:0000256" key="3">
    <source>
        <dbReference type="ARBA" id="ARBA00010008"/>
    </source>
</evidence>
<comment type="similarity">
    <text evidence="3 9">Belongs to the class-II pyridoxal-phosphate-dependent aminotransferase family. BioF subfamily.</text>
</comment>
<evidence type="ECO:0000256" key="5">
    <source>
        <dbReference type="ARBA" id="ARBA00022679"/>
    </source>
</evidence>
<feature type="binding site" evidence="9">
    <location>
        <position position="363"/>
    </location>
    <ligand>
        <name>substrate</name>
    </ligand>
</feature>